<accession>A0A645CB70</accession>
<dbReference type="Pfam" id="PF06949">
    <property type="entry name" value="DUF1292"/>
    <property type="match status" value="1"/>
</dbReference>
<gene>
    <name evidence="1" type="ORF">SDC9_121159</name>
</gene>
<evidence type="ECO:0000313" key="1">
    <source>
        <dbReference type="EMBL" id="MPM74174.1"/>
    </source>
</evidence>
<evidence type="ECO:0008006" key="2">
    <source>
        <dbReference type="Google" id="ProtNLM"/>
    </source>
</evidence>
<comment type="caution">
    <text evidence="1">The sequence shown here is derived from an EMBL/GenBank/DDBJ whole genome shotgun (WGS) entry which is preliminary data.</text>
</comment>
<dbReference type="EMBL" id="VSSQ01025796">
    <property type="protein sequence ID" value="MPM74174.1"/>
    <property type="molecule type" value="Genomic_DNA"/>
</dbReference>
<dbReference type="AlphaFoldDB" id="A0A645CB70"/>
<proteinExistence type="predicted"/>
<sequence>MNHSEFITVYNDAGKKIELELIDVVKLGSEEYVIAGPKDSSEAYAYKAIKRSASEVEYMSIGAGAEFNRVLEKFNSQDH</sequence>
<reference evidence="1" key="1">
    <citation type="submission" date="2019-08" db="EMBL/GenBank/DDBJ databases">
        <authorList>
            <person name="Kucharzyk K."/>
            <person name="Murdoch R.W."/>
            <person name="Higgins S."/>
            <person name="Loffler F."/>
        </authorList>
    </citation>
    <scope>NUCLEOTIDE SEQUENCE</scope>
</reference>
<organism evidence="1">
    <name type="scientific">bioreactor metagenome</name>
    <dbReference type="NCBI Taxonomy" id="1076179"/>
    <lineage>
        <taxon>unclassified sequences</taxon>
        <taxon>metagenomes</taxon>
        <taxon>ecological metagenomes</taxon>
    </lineage>
</organism>
<name>A0A645CB70_9ZZZZ</name>
<protein>
    <recommendedName>
        <fullName evidence="2">DUF1292 domain-containing protein</fullName>
    </recommendedName>
</protein>
<dbReference type="InterPro" id="IPR009711">
    <property type="entry name" value="UPF0473"/>
</dbReference>